<accession>A0A9Q2RUT4</accession>
<dbReference type="EMBL" id="JAFBWN010000034">
    <property type="protein sequence ID" value="MBM2357340.1"/>
    <property type="molecule type" value="Genomic_DNA"/>
</dbReference>
<organism evidence="1 2">
    <name type="scientific">Pseudosulfitobacter pseudonitzschiae</name>
    <dbReference type="NCBI Taxonomy" id="1402135"/>
    <lineage>
        <taxon>Bacteria</taxon>
        <taxon>Pseudomonadati</taxon>
        <taxon>Pseudomonadota</taxon>
        <taxon>Alphaproteobacteria</taxon>
        <taxon>Rhodobacterales</taxon>
        <taxon>Roseobacteraceae</taxon>
        <taxon>Pseudosulfitobacter</taxon>
    </lineage>
</organism>
<comment type="caution">
    <text evidence="1">The sequence shown here is derived from an EMBL/GenBank/DDBJ whole genome shotgun (WGS) entry which is preliminary data.</text>
</comment>
<protein>
    <recommendedName>
        <fullName evidence="3">DUF1653 domain-containing protein</fullName>
    </recommendedName>
</protein>
<dbReference type="Proteomes" id="UP000809337">
    <property type="component" value="Unassembled WGS sequence"/>
</dbReference>
<evidence type="ECO:0000313" key="2">
    <source>
        <dbReference type="Proteomes" id="UP000809337"/>
    </source>
</evidence>
<proteinExistence type="predicted"/>
<gene>
    <name evidence="1" type="ORF">JQX14_22580</name>
</gene>
<reference evidence="1" key="1">
    <citation type="submission" date="2021-01" db="EMBL/GenBank/DDBJ databases">
        <title>Diatom-associated Roseobacters Show Island Model of Population Structure.</title>
        <authorList>
            <person name="Qu L."/>
            <person name="Feng X."/>
            <person name="Chen Y."/>
            <person name="Li L."/>
            <person name="Wang X."/>
            <person name="Hu Z."/>
            <person name="Wang H."/>
            <person name="Luo H."/>
        </authorList>
    </citation>
    <scope>NUCLEOTIDE SEQUENCE</scope>
    <source>
        <strain evidence="1">SM26-45</strain>
    </source>
</reference>
<name>A0A9Q2RUT4_9RHOB</name>
<evidence type="ECO:0008006" key="3">
    <source>
        <dbReference type="Google" id="ProtNLM"/>
    </source>
</evidence>
<evidence type="ECO:0000313" key="1">
    <source>
        <dbReference type="EMBL" id="MBM2357340.1"/>
    </source>
</evidence>
<sequence>MTKEEIAAAMLAVEKIAPINSKWRHLKSNRDYAVCGYVMLEASATVGVAYAELGPESPIWARDAAEFLDGRFLSLANGT</sequence>
<dbReference type="RefSeq" id="WP_231036067.1">
    <property type="nucleotide sequence ID" value="NZ_JAJNGX010000034.1"/>
</dbReference>
<dbReference type="AlphaFoldDB" id="A0A9Q2RUT4"/>